<keyword evidence="9 16" id="KW-0862">Zinc</keyword>
<feature type="transmembrane region" description="Helical" evidence="18">
    <location>
        <begin position="215"/>
        <end position="237"/>
    </location>
</feature>
<dbReference type="AlphaFoldDB" id="A0A6J2X1Z7"/>
<keyword evidence="5 18" id="KW-0812">Transmembrane</keyword>
<protein>
    <recommendedName>
        <fullName evidence="15">Fatty acid 2-hydroxylase</fullName>
        <ecNumber evidence="15">1.-.-.-</ecNumber>
    </recommendedName>
</protein>
<evidence type="ECO:0000256" key="4">
    <source>
        <dbReference type="ARBA" id="ARBA00022516"/>
    </source>
</evidence>
<dbReference type="Gene3D" id="3.10.120.10">
    <property type="entry name" value="Cytochrome b5-like heme/steroid binding domain"/>
    <property type="match status" value="1"/>
</dbReference>
<comment type="pathway">
    <text evidence="2">Sphingolipid metabolism.</text>
</comment>
<feature type="binding site" evidence="16">
    <location>
        <position position="284"/>
    </location>
    <ligand>
        <name>Zn(2+)</name>
        <dbReference type="ChEBI" id="CHEBI:29105"/>
        <label>1</label>
    </ligand>
</feature>
<evidence type="ECO:0000256" key="16">
    <source>
        <dbReference type="PIRSR" id="PIRSR005149-1"/>
    </source>
</evidence>
<dbReference type="InterPro" id="IPR006694">
    <property type="entry name" value="Fatty_acid_hydroxylase"/>
</dbReference>
<feature type="binding site" evidence="16">
    <location>
        <position position="281"/>
    </location>
    <ligand>
        <name>Zn(2+)</name>
        <dbReference type="ChEBI" id="CHEBI:29105"/>
        <label>1</label>
    </ligand>
</feature>
<organism evidence="20 21">
    <name type="scientific">Sitophilus oryzae</name>
    <name type="common">Rice weevil</name>
    <name type="synonym">Curculio oryzae</name>
    <dbReference type="NCBI Taxonomy" id="7048"/>
    <lineage>
        <taxon>Eukaryota</taxon>
        <taxon>Metazoa</taxon>
        <taxon>Ecdysozoa</taxon>
        <taxon>Arthropoda</taxon>
        <taxon>Hexapoda</taxon>
        <taxon>Insecta</taxon>
        <taxon>Pterygota</taxon>
        <taxon>Neoptera</taxon>
        <taxon>Endopterygota</taxon>
        <taxon>Coleoptera</taxon>
        <taxon>Polyphaga</taxon>
        <taxon>Cucujiformia</taxon>
        <taxon>Curculionidae</taxon>
        <taxon>Dryophthorinae</taxon>
        <taxon>Sitophilus</taxon>
    </lineage>
</organism>
<dbReference type="PIRSF" id="PIRSF005149">
    <property type="entry name" value="IPC-B_HD"/>
    <property type="match status" value="1"/>
</dbReference>
<dbReference type="PANTHER" id="PTHR12863:SF1">
    <property type="entry name" value="FATTY ACID 2-HYDROXYLASE"/>
    <property type="match status" value="1"/>
</dbReference>
<feature type="transmembrane region" description="Helical" evidence="18">
    <location>
        <begin position="243"/>
        <end position="263"/>
    </location>
</feature>
<feature type="binding site" evidence="16">
    <location>
        <position position="260"/>
    </location>
    <ligand>
        <name>Zn(2+)</name>
        <dbReference type="ChEBI" id="CHEBI:29105"/>
        <label>1</label>
    </ligand>
</feature>
<evidence type="ECO:0000256" key="15">
    <source>
        <dbReference type="PIRNR" id="PIRNR005149"/>
    </source>
</evidence>
<feature type="transmembrane region" description="Helical" evidence="18">
    <location>
        <begin position="120"/>
        <end position="140"/>
    </location>
</feature>
<keyword evidence="17" id="KW-0349">Heme</keyword>
<evidence type="ECO:0000256" key="11">
    <source>
        <dbReference type="ARBA" id="ARBA00023002"/>
    </source>
</evidence>
<evidence type="ECO:0000256" key="2">
    <source>
        <dbReference type="ARBA" id="ARBA00004991"/>
    </source>
</evidence>
<evidence type="ECO:0000256" key="18">
    <source>
        <dbReference type="SAM" id="Phobius"/>
    </source>
</evidence>
<evidence type="ECO:0000256" key="8">
    <source>
        <dbReference type="ARBA" id="ARBA00022832"/>
    </source>
</evidence>
<dbReference type="KEGG" id="soy:115874201"/>
<keyword evidence="12 15" id="KW-0443">Lipid metabolism</keyword>
<reference evidence="21 22" key="1">
    <citation type="submission" date="2025-04" db="UniProtKB">
        <authorList>
            <consortium name="RefSeq"/>
        </authorList>
    </citation>
    <scope>IDENTIFICATION</scope>
    <source>
        <tissue evidence="21 22">Gonads</tissue>
    </source>
</reference>
<evidence type="ECO:0000256" key="10">
    <source>
        <dbReference type="ARBA" id="ARBA00022989"/>
    </source>
</evidence>
<keyword evidence="20" id="KW-1185">Reference proteome</keyword>
<comment type="cofactor">
    <cofactor evidence="17">
        <name>Fe cation</name>
        <dbReference type="ChEBI" id="CHEBI:24875"/>
    </cofactor>
</comment>
<evidence type="ECO:0000313" key="20">
    <source>
        <dbReference type="Proteomes" id="UP000504635"/>
    </source>
</evidence>
<keyword evidence="8 15" id="KW-0276">Fatty acid metabolism</keyword>
<feature type="binding site" evidence="16">
    <location>
        <position position="179"/>
    </location>
    <ligand>
        <name>Zn(2+)</name>
        <dbReference type="ChEBI" id="CHEBI:29105"/>
        <label>1</label>
    </ligand>
</feature>
<dbReference type="EC" id="1.-.-.-" evidence="15"/>
<accession>A0A6J2X1Z7</accession>
<gene>
    <name evidence="21 22" type="primary">LOC115874201</name>
</gene>
<feature type="binding site" evidence="16">
    <location>
        <position position="285"/>
    </location>
    <ligand>
        <name>Zn(2+)</name>
        <dbReference type="ChEBI" id="CHEBI:29105"/>
        <label>1</label>
    </ligand>
</feature>
<evidence type="ECO:0000259" key="19">
    <source>
        <dbReference type="Pfam" id="PF04116"/>
    </source>
</evidence>
<comment type="subcellular location">
    <subcellularLocation>
        <location evidence="1">Endoplasmic reticulum membrane</location>
        <topology evidence="1">Multi-pass membrane protein</topology>
    </subcellularLocation>
</comment>
<keyword evidence="4 15" id="KW-0444">Lipid biosynthesis</keyword>
<dbReference type="Pfam" id="PF04116">
    <property type="entry name" value="FA_hydroxylase"/>
    <property type="match status" value="1"/>
</dbReference>
<keyword evidence="6 15" id="KW-0479">Metal-binding</keyword>
<dbReference type="RefSeq" id="XP_030745157.1">
    <property type="nucleotide sequence ID" value="XM_030889297.1"/>
</dbReference>
<feature type="transmembrane region" description="Helical" evidence="18">
    <location>
        <begin position="160"/>
        <end position="178"/>
    </location>
</feature>
<evidence type="ECO:0000256" key="9">
    <source>
        <dbReference type="ARBA" id="ARBA00022833"/>
    </source>
</evidence>
<feature type="binding site" evidence="16">
    <location>
        <position position="202"/>
    </location>
    <ligand>
        <name>Zn(2+)</name>
        <dbReference type="ChEBI" id="CHEBI:29105"/>
        <label>1</label>
    </ligand>
</feature>
<dbReference type="PANTHER" id="PTHR12863">
    <property type="entry name" value="FATTY ACID HYDROXYLASE"/>
    <property type="match status" value="1"/>
</dbReference>
<dbReference type="GO" id="GO:0005506">
    <property type="term" value="F:iron ion binding"/>
    <property type="evidence" value="ECO:0007669"/>
    <property type="project" value="UniProtKB-UniRule"/>
</dbReference>
<dbReference type="InterPro" id="IPR014430">
    <property type="entry name" value="Scs7"/>
</dbReference>
<dbReference type="Proteomes" id="UP000504635">
    <property type="component" value="Unplaced"/>
</dbReference>
<comment type="cofactor">
    <cofactor evidence="15 16">
        <name>Zn(2+)</name>
        <dbReference type="ChEBI" id="CHEBI:29105"/>
    </cofactor>
    <text evidence="15 16">Binds 2 Zn(2+) ions per subunit that likely form a catalytic dimetal center.</text>
</comment>
<feature type="domain" description="Fatty acid hydroxylase" evidence="19">
    <location>
        <begin position="166"/>
        <end position="306"/>
    </location>
</feature>
<feature type="binding site" description="axial binding residue" evidence="17">
    <location>
        <position position="49"/>
    </location>
    <ligand>
        <name>heme</name>
        <dbReference type="ChEBI" id="CHEBI:30413"/>
    </ligand>
    <ligandPart>
        <name>Fe</name>
        <dbReference type="ChEBI" id="CHEBI:18248"/>
    </ligandPart>
</feature>
<evidence type="ECO:0000256" key="17">
    <source>
        <dbReference type="PIRSR" id="PIRSR005149-50"/>
    </source>
</evidence>
<dbReference type="OrthoDB" id="2204368at2759"/>
<evidence type="ECO:0000256" key="7">
    <source>
        <dbReference type="ARBA" id="ARBA00022824"/>
    </source>
</evidence>
<dbReference type="GeneID" id="115874201"/>
<dbReference type="GO" id="GO:0080132">
    <property type="term" value="F:fatty acid 2-hydroxylase activity"/>
    <property type="evidence" value="ECO:0007669"/>
    <property type="project" value="InterPro"/>
</dbReference>
<dbReference type="SUPFAM" id="SSF55856">
    <property type="entry name" value="Cytochrome b5-like heme/steroid binding domain"/>
    <property type="match status" value="1"/>
</dbReference>
<proteinExistence type="inferred from homology"/>
<sequence length="319" mass="37120">MKENGSFDVRHDKEEYNIYGFLNNHPGGINYLKPYKEKDVSKRMQDTKHSKAAYYLFQEYNKNGKRTSKGQDDEDLEKLVNWNEPMLSQVGNLGINYKEWVISPVDRELRLFGNPMLENLTITPWYVVPLIWIPVISYLIIYGSERYIKSTHNPSPTANIVLHIGLGIILWSFLEYSLHRWVFHMEPSGKSKVMIYLHFAIHGLHHKVPFDTRRLVFPPVPAAIIAVVLYKIAAVLIPESVSILTLSGALLGYLIYDMIHFYLHYGAPKENSYFYHLKRYHNQHHFAHHDSGFGISSVAWDNIFGTAIKLRKLNMSIKW</sequence>
<feature type="binding site" evidence="16">
    <location>
        <position position="205"/>
    </location>
    <ligand>
        <name>Zn(2+)</name>
        <dbReference type="ChEBI" id="CHEBI:29105"/>
        <label>1</label>
    </ligand>
</feature>
<keyword evidence="14 15" id="KW-0275">Fatty acid biosynthesis</keyword>
<name>A0A6J2X1Z7_SITOR</name>
<comment type="function">
    <text evidence="15">Catalyzes stereospecific hydroxylation of free fatty acids at the C-2 position to produce (R)-2-hydroxy fatty acids, which are building blocks of sphingolipids and glycosphingolipids common in neural tissue and epidermis. Plays an essential role in the synthesis of galactosphingolipids of the myelin sheath. Responsible for the synthesis of sphingolipids and glycosphingolipids involved in the formation of epidermal lamellar bodies critical for skin permeability barrier. Participates in the synthesis of glycosphingolipids and a fraction of type II wax diesters in sebaceous gland, specifically regulating hair follicle homeostasis. Involved in the synthesis of sphingolipids of plasma membrane rafts, controlling lipid raft mobility and trafficking of raft-associated proteins.</text>
</comment>
<dbReference type="RefSeq" id="XP_030745158.1">
    <property type="nucleotide sequence ID" value="XM_030889298.1"/>
</dbReference>
<evidence type="ECO:0000256" key="1">
    <source>
        <dbReference type="ARBA" id="ARBA00004477"/>
    </source>
</evidence>
<comment type="pathway">
    <text evidence="3">Lipid metabolism.</text>
</comment>
<evidence type="ECO:0000256" key="5">
    <source>
        <dbReference type="ARBA" id="ARBA00022692"/>
    </source>
</evidence>
<dbReference type="CTD" id="79152"/>
<feature type="binding site" evidence="16">
    <location>
        <position position="206"/>
    </location>
    <ligand>
        <name>Zn(2+)</name>
        <dbReference type="ChEBI" id="CHEBI:29105"/>
        <label>1</label>
    </ligand>
</feature>
<feature type="binding site" evidence="16">
    <location>
        <position position="264"/>
    </location>
    <ligand>
        <name>Zn(2+)</name>
        <dbReference type="ChEBI" id="CHEBI:29105"/>
        <label>1</label>
    </ligand>
</feature>
<dbReference type="InterPro" id="IPR036400">
    <property type="entry name" value="Cyt_B5-like_heme/steroid_sf"/>
</dbReference>
<feature type="binding site" description="axial binding residue" evidence="17">
    <location>
        <position position="25"/>
    </location>
    <ligand>
        <name>heme</name>
        <dbReference type="ChEBI" id="CHEBI:30413"/>
    </ligand>
    <ligandPart>
        <name>Fe</name>
        <dbReference type="ChEBI" id="CHEBI:18248"/>
    </ligandPart>
</feature>
<evidence type="ECO:0000256" key="14">
    <source>
        <dbReference type="ARBA" id="ARBA00023160"/>
    </source>
</evidence>
<dbReference type="GO" id="GO:0005789">
    <property type="term" value="C:endoplasmic reticulum membrane"/>
    <property type="evidence" value="ECO:0007669"/>
    <property type="project" value="UniProtKB-SubCell"/>
</dbReference>
<evidence type="ECO:0000256" key="12">
    <source>
        <dbReference type="ARBA" id="ARBA00023098"/>
    </source>
</evidence>
<keyword evidence="13 15" id="KW-0472">Membrane</keyword>
<evidence type="ECO:0000256" key="3">
    <source>
        <dbReference type="ARBA" id="ARBA00005189"/>
    </source>
</evidence>
<evidence type="ECO:0000256" key="13">
    <source>
        <dbReference type="ARBA" id="ARBA00023136"/>
    </source>
</evidence>
<feature type="binding site" evidence="16">
    <location>
        <position position="184"/>
    </location>
    <ligand>
        <name>Zn(2+)</name>
        <dbReference type="ChEBI" id="CHEBI:29105"/>
        <label>1</label>
    </ligand>
</feature>
<keyword evidence="7 15" id="KW-0256">Endoplasmic reticulum</keyword>
<dbReference type="PROSITE" id="PS00191">
    <property type="entry name" value="CYTOCHROME_B5_1"/>
    <property type="match status" value="1"/>
</dbReference>
<keyword evidence="15 17" id="KW-0408">Iron</keyword>
<comment type="similarity">
    <text evidence="15">Belongs to the sterol desaturase family. SCS7 subfamily.</text>
</comment>
<dbReference type="GO" id="GO:0006633">
    <property type="term" value="P:fatty acid biosynthetic process"/>
    <property type="evidence" value="ECO:0007669"/>
    <property type="project" value="UniProtKB-KW"/>
</dbReference>
<evidence type="ECO:0000256" key="6">
    <source>
        <dbReference type="ARBA" id="ARBA00022723"/>
    </source>
</evidence>
<dbReference type="GO" id="GO:0020037">
    <property type="term" value="F:heme binding"/>
    <property type="evidence" value="ECO:0007669"/>
    <property type="project" value="InterPro"/>
</dbReference>
<dbReference type="InterPro" id="IPR018506">
    <property type="entry name" value="Cyt_B5_heme-BS"/>
</dbReference>
<keyword evidence="10 18" id="KW-1133">Transmembrane helix</keyword>
<evidence type="ECO:0000313" key="21">
    <source>
        <dbReference type="RefSeq" id="XP_030745157.1"/>
    </source>
</evidence>
<evidence type="ECO:0000313" key="22">
    <source>
        <dbReference type="RefSeq" id="XP_030745158.1"/>
    </source>
</evidence>
<keyword evidence="11 15" id="KW-0560">Oxidoreductase</keyword>